<reference evidence="2 3" key="1">
    <citation type="journal article" date="2019" name="Appl. Microbiol. Biotechnol.">
        <title>Differential efficiency of wild type rhizogenic strains for rol gene transformation of plants.</title>
        <authorList>
            <person name="Desmet S."/>
            <person name="De Keyser E."/>
            <person name="Van Vaerenbergh J."/>
            <person name="Baeyen S."/>
            <person name="Van Huylenbroeck J."/>
            <person name="Geelen D."/>
            <person name="Dhooghe E."/>
        </authorList>
    </citation>
    <scope>NUCLEOTIDE SEQUENCE [LARGE SCALE GENOMIC DNA]</scope>
    <source>
        <strain evidence="2 3">B 4.1</strain>
    </source>
</reference>
<accession>A0AA95AKN8</accession>
<name>A0AA95AKN8_RHIRH</name>
<evidence type="ECO:0000256" key="1">
    <source>
        <dbReference type="SAM" id="MobiDB-lite"/>
    </source>
</evidence>
<feature type="compositionally biased region" description="Basic residues" evidence="1">
    <location>
        <begin position="58"/>
        <end position="67"/>
    </location>
</feature>
<protein>
    <submittedName>
        <fullName evidence="2">Uncharacterized protein</fullName>
    </submittedName>
</protein>
<evidence type="ECO:0000313" key="3">
    <source>
        <dbReference type="Proteomes" id="UP000320858"/>
    </source>
</evidence>
<evidence type="ECO:0000313" key="2">
    <source>
        <dbReference type="EMBL" id="TRA92220.1"/>
    </source>
</evidence>
<sequence length="67" mass="7025">MGGLPPLPCRAFPTQVGRSICGKVLPISTLENEVVTARLADLPPCGGDARQGRSGVSHTHRRPPPKA</sequence>
<dbReference type="AlphaFoldDB" id="A0AA95AKN8"/>
<organism evidence="2 3">
    <name type="scientific">Rhizobium rhizogenes</name>
    <name type="common">Agrobacterium rhizogenes</name>
    <dbReference type="NCBI Taxonomy" id="359"/>
    <lineage>
        <taxon>Bacteria</taxon>
        <taxon>Pseudomonadati</taxon>
        <taxon>Pseudomonadota</taxon>
        <taxon>Alphaproteobacteria</taxon>
        <taxon>Hyphomicrobiales</taxon>
        <taxon>Rhizobiaceae</taxon>
        <taxon>Rhizobium/Agrobacterium group</taxon>
        <taxon>Rhizobium</taxon>
    </lineage>
</organism>
<proteinExistence type="predicted"/>
<gene>
    <name evidence="2" type="ORF">EXN24_03785</name>
</gene>
<feature type="region of interest" description="Disordered" evidence="1">
    <location>
        <begin position="42"/>
        <end position="67"/>
    </location>
</feature>
<dbReference type="EMBL" id="SGOB01000001">
    <property type="protein sequence ID" value="TRA92220.1"/>
    <property type="molecule type" value="Genomic_DNA"/>
</dbReference>
<comment type="caution">
    <text evidence="2">The sequence shown here is derived from an EMBL/GenBank/DDBJ whole genome shotgun (WGS) entry which is preliminary data.</text>
</comment>
<dbReference type="Proteomes" id="UP000320858">
    <property type="component" value="Unassembled WGS sequence"/>
</dbReference>